<comment type="caution">
    <text evidence="9">The sequence shown here is derived from an EMBL/GenBank/DDBJ whole genome shotgun (WGS) entry which is preliminary data.</text>
</comment>
<dbReference type="InterPro" id="IPR018247">
    <property type="entry name" value="EF_Hand_1_Ca_BS"/>
</dbReference>
<feature type="domain" description="EF-hand" evidence="8">
    <location>
        <begin position="65"/>
        <end position="100"/>
    </location>
</feature>
<dbReference type="GO" id="GO:0005737">
    <property type="term" value="C:cytoplasm"/>
    <property type="evidence" value="ECO:0007669"/>
    <property type="project" value="UniProtKB-SubCell"/>
</dbReference>
<comment type="subcellular location">
    <subcellularLocation>
        <location evidence="2">Cytoplasm</location>
    </subcellularLocation>
    <subcellularLocation>
        <location evidence="1">Endomembrane system</location>
    </subcellularLocation>
</comment>
<dbReference type="SUPFAM" id="SSF47473">
    <property type="entry name" value="EF-hand"/>
    <property type="match status" value="1"/>
</dbReference>
<dbReference type="Proteomes" id="UP000438429">
    <property type="component" value="Unassembled WGS sequence"/>
</dbReference>
<evidence type="ECO:0000256" key="4">
    <source>
        <dbReference type="ARBA" id="ARBA00022723"/>
    </source>
</evidence>
<keyword evidence="7" id="KW-0472">Membrane</keyword>
<dbReference type="InterPro" id="IPR011992">
    <property type="entry name" value="EF-hand-dom_pair"/>
</dbReference>
<accession>A0A6A4TN53</accession>
<dbReference type="PROSITE" id="PS00018">
    <property type="entry name" value="EF_HAND_1"/>
    <property type="match status" value="1"/>
</dbReference>
<dbReference type="Gene3D" id="1.10.238.10">
    <property type="entry name" value="EF-hand"/>
    <property type="match status" value="1"/>
</dbReference>
<reference evidence="9 10" key="1">
    <citation type="submission" date="2019-06" db="EMBL/GenBank/DDBJ databases">
        <title>Draft genomes of female and male turbot (Scophthalmus maximus).</title>
        <authorList>
            <person name="Xu H."/>
            <person name="Xu X.-W."/>
            <person name="Shao C."/>
            <person name="Chen S."/>
        </authorList>
    </citation>
    <scope>NUCLEOTIDE SEQUENCE [LARGE SCALE GENOMIC DNA]</scope>
    <source>
        <strain evidence="9">Ysfricsl-2016a</strain>
        <tissue evidence="9">Blood</tissue>
    </source>
</reference>
<keyword evidence="3" id="KW-0963">Cytoplasm</keyword>
<evidence type="ECO:0000256" key="5">
    <source>
        <dbReference type="ARBA" id="ARBA00022737"/>
    </source>
</evidence>
<evidence type="ECO:0000256" key="2">
    <source>
        <dbReference type="ARBA" id="ARBA00004496"/>
    </source>
</evidence>
<dbReference type="PANTHER" id="PTHR46735">
    <property type="entry name" value="CALPAIN, SMALL SUBUNIT 1 A-RELATED"/>
    <property type="match status" value="1"/>
</dbReference>
<dbReference type="GO" id="GO:0012505">
    <property type="term" value="C:endomembrane system"/>
    <property type="evidence" value="ECO:0007669"/>
    <property type="project" value="UniProtKB-SubCell"/>
</dbReference>
<sequence length="168" mass="19488">MDPLERRTRARRSSEVMRRADFAVKYYLEGSFKAFSLDTCRIMIAMLDRDFTGKMGFNEFKELFTALNGWKQNFMMFDQDRSGSIEHNEMTQAVNAMGYRISPQAVNAIIKRYNKGGRIFFDDYVACCVKLRALSDNFKRRDTMQQGSVTFPYDDVGGLLQRHDPPTS</sequence>
<dbReference type="PANTHER" id="PTHR46735:SF5">
    <property type="entry name" value="GRANCALCIN"/>
    <property type="match status" value="1"/>
</dbReference>
<protein>
    <recommendedName>
        <fullName evidence="8">EF-hand domain-containing protein</fullName>
    </recommendedName>
</protein>
<keyword evidence="6" id="KW-0106">Calcium</keyword>
<dbReference type="GO" id="GO:0005509">
    <property type="term" value="F:calcium ion binding"/>
    <property type="evidence" value="ECO:0007669"/>
    <property type="project" value="InterPro"/>
</dbReference>
<dbReference type="EMBL" id="VEVO01000002">
    <property type="protein sequence ID" value="KAF0046259.1"/>
    <property type="molecule type" value="Genomic_DNA"/>
</dbReference>
<evidence type="ECO:0000259" key="8">
    <source>
        <dbReference type="PROSITE" id="PS50222"/>
    </source>
</evidence>
<dbReference type="PROSITE" id="PS50222">
    <property type="entry name" value="EF_HAND_2"/>
    <property type="match status" value="1"/>
</dbReference>
<proteinExistence type="predicted"/>
<evidence type="ECO:0000313" key="10">
    <source>
        <dbReference type="Proteomes" id="UP000438429"/>
    </source>
</evidence>
<keyword evidence="4" id="KW-0479">Metal-binding</keyword>
<dbReference type="AlphaFoldDB" id="A0A6A4TN53"/>
<gene>
    <name evidence="9" type="ORF">F2P81_002788</name>
</gene>
<keyword evidence="5" id="KW-0677">Repeat</keyword>
<name>A0A6A4TN53_SCOMX</name>
<evidence type="ECO:0000256" key="1">
    <source>
        <dbReference type="ARBA" id="ARBA00004308"/>
    </source>
</evidence>
<dbReference type="SMART" id="SM00054">
    <property type="entry name" value="EFh"/>
    <property type="match status" value="2"/>
</dbReference>
<organism evidence="9 10">
    <name type="scientific">Scophthalmus maximus</name>
    <name type="common">Turbot</name>
    <name type="synonym">Psetta maxima</name>
    <dbReference type="NCBI Taxonomy" id="52904"/>
    <lineage>
        <taxon>Eukaryota</taxon>
        <taxon>Metazoa</taxon>
        <taxon>Chordata</taxon>
        <taxon>Craniata</taxon>
        <taxon>Vertebrata</taxon>
        <taxon>Euteleostomi</taxon>
        <taxon>Actinopterygii</taxon>
        <taxon>Neopterygii</taxon>
        <taxon>Teleostei</taxon>
        <taxon>Neoteleostei</taxon>
        <taxon>Acanthomorphata</taxon>
        <taxon>Carangaria</taxon>
        <taxon>Pleuronectiformes</taxon>
        <taxon>Pleuronectoidei</taxon>
        <taxon>Scophthalmidae</taxon>
        <taxon>Scophthalmus</taxon>
    </lineage>
</organism>
<evidence type="ECO:0000256" key="6">
    <source>
        <dbReference type="ARBA" id="ARBA00022837"/>
    </source>
</evidence>
<evidence type="ECO:0000256" key="7">
    <source>
        <dbReference type="ARBA" id="ARBA00023136"/>
    </source>
</evidence>
<dbReference type="InterPro" id="IPR002048">
    <property type="entry name" value="EF_hand_dom"/>
</dbReference>
<evidence type="ECO:0000313" key="9">
    <source>
        <dbReference type="EMBL" id="KAF0046259.1"/>
    </source>
</evidence>
<evidence type="ECO:0000256" key="3">
    <source>
        <dbReference type="ARBA" id="ARBA00022490"/>
    </source>
</evidence>